<proteinExistence type="predicted"/>
<dbReference type="WBParaSite" id="MCOS_0000904101-mRNA-1">
    <property type="protein sequence ID" value="MCOS_0000904101-mRNA-1"/>
    <property type="gene ID" value="MCOS_0000904101"/>
</dbReference>
<dbReference type="Proteomes" id="UP000267029">
    <property type="component" value="Unassembled WGS sequence"/>
</dbReference>
<sequence length="149" mass="16316">MRVKYFGRNALQEKANYIAPLDVLPELFAIKGKMEKPVEKRAAMLCCPETSEELSRISPNSEEQRALVGTWSDSLLEVVGSGSPLASRMLSMENPSFEEILLSLLCLILSSTEMYAVSALASLYHMGKIASLLMAPVPLPVCVGRRSVP</sequence>
<reference evidence="3" key="1">
    <citation type="submission" date="2017-02" db="UniProtKB">
        <authorList>
            <consortium name="WormBaseParasite"/>
        </authorList>
    </citation>
    <scope>IDENTIFICATION</scope>
</reference>
<organism evidence="3">
    <name type="scientific">Mesocestoides corti</name>
    <name type="common">Flatworm</name>
    <dbReference type="NCBI Taxonomy" id="53468"/>
    <lineage>
        <taxon>Eukaryota</taxon>
        <taxon>Metazoa</taxon>
        <taxon>Spiralia</taxon>
        <taxon>Lophotrochozoa</taxon>
        <taxon>Platyhelminthes</taxon>
        <taxon>Cestoda</taxon>
        <taxon>Eucestoda</taxon>
        <taxon>Cyclophyllidea</taxon>
        <taxon>Mesocestoididae</taxon>
        <taxon>Mesocestoides</taxon>
    </lineage>
</organism>
<reference evidence="1 2" key="2">
    <citation type="submission" date="2018-10" db="EMBL/GenBank/DDBJ databases">
        <authorList>
            <consortium name="Pathogen Informatics"/>
        </authorList>
    </citation>
    <scope>NUCLEOTIDE SEQUENCE [LARGE SCALE GENOMIC DNA]</scope>
</reference>
<evidence type="ECO:0000313" key="2">
    <source>
        <dbReference type="Proteomes" id="UP000267029"/>
    </source>
</evidence>
<gene>
    <name evidence="1" type="ORF">MCOS_LOCUS9042</name>
</gene>
<dbReference type="EMBL" id="UXSR01005628">
    <property type="protein sequence ID" value="VDD83039.1"/>
    <property type="molecule type" value="Genomic_DNA"/>
</dbReference>
<protein>
    <submittedName>
        <fullName evidence="1 3">Uncharacterized protein</fullName>
    </submittedName>
</protein>
<dbReference type="AlphaFoldDB" id="A0A0R3UMQ7"/>
<evidence type="ECO:0000313" key="3">
    <source>
        <dbReference type="WBParaSite" id="MCOS_0000904101-mRNA-1"/>
    </source>
</evidence>
<evidence type="ECO:0000313" key="1">
    <source>
        <dbReference type="EMBL" id="VDD83039.1"/>
    </source>
</evidence>
<accession>A0A0R3UMQ7</accession>
<name>A0A0R3UMQ7_MESCO</name>
<keyword evidence="2" id="KW-1185">Reference proteome</keyword>